<sequence>MNSLSDRYDAVRARIAEAAQQGKRSATDVRLLAVSKGQPADALGALATLGQRDFAESYVQEALAKQVMLAEAGWLAPPLIWHFIGPIQSNKTRAIATHFSWVHSVDRAKIAQRLNDHRPDDLPPLKILIEVNMDREGTKAGVDPDAVADLAAFCRTLPRLQLMGLMTIPAPGSTGAFARLAALNVQLNPVLPELSMGMSDDFEAAIMAGSTQVRIGSAVFGARRMTPNRATFNG</sequence>
<evidence type="ECO:0000256" key="4">
    <source>
        <dbReference type="RuleBase" id="RU004514"/>
    </source>
</evidence>
<keyword evidence="7" id="KW-1185">Reference proteome</keyword>
<evidence type="ECO:0000256" key="3">
    <source>
        <dbReference type="PIRSR" id="PIRSR004848-1"/>
    </source>
</evidence>
<dbReference type="PIRSF" id="PIRSF004848">
    <property type="entry name" value="YBL036c_PLPDEIII"/>
    <property type="match status" value="1"/>
</dbReference>
<name>A0A191ZGU8_9GAMM</name>
<proteinExistence type="inferred from homology"/>
<feature type="modified residue" description="N6-(pyridoxal phosphate)lysine" evidence="2 3">
    <location>
        <position position="36"/>
    </location>
</feature>
<dbReference type="Pfam" id="PF01168">
    <property type="entry name" value="Ala_racemase_N"/>
    <property type="match status" value="1"/>
</dbReference>
<dbReference type="STRING" id="1860122.A9404_06685"/>
<dbReference type="FunFam" id="3.20.20.10:FF:000018">
    <property type="entry name" value="Pyridoxal phosphate homeostasis protein"/>
    <property type="match status" value="1"/>
</dbReference>
<dbReference type="KEGG" id="haz:A9404_06685"/>
<dbReference type="InterPro" id="IPR029066">
    <property type="entry name" value="PLP-binding_barrel"/>
</dbReference>
<keyword evidence="1 2" id="KW-0663">Pyridoxal phosphate</keyword>
<gene>
    <name evidence="6" type="ORF">A9404_06685</name>
</gene>
<dbReference type="InterPro" id="IPR011078">
    <property type="entry name" value="PyrdxlP_homeostasis"/>
</dbReference>
<dbReference type="EMBL" id="CP016027">
    <property type="protein sequence ID" value="ANJ67111.1"/>
    <property type="molecule type" value="Genomic_DNA"/>
</dbReference>
<dbReference type="GO" id="GO:0030170">
    <property type="term" value="F:pyridoxal phosphate binding"/>
    <property type="evidence" value="ECO:0007669"/>
    <property type="project" value="UniProtKB-UniRule"/>
</dbReference>
<evidence type="ECO:0000313" key="7">
    <source>
        <dbReference type="Proteomes" id="UP000078596"/>
    </source>
</evidence>
<dbReference type="Proteomes" id="UP000078596">
    <property type="component" value="Chromosome"/>
</dbReference>
<dbReference type="PANTHER" id="PTHR10146:SF14">
    <property type="entry name" value="PYRIDOXAL PHOSPHATE HOMEOSTASIS PROTEIN"/>
    <property type="match status" value="1"/>
</dbReference>
<dbReference type="PROSITE" id="PS01211">
    <property type="entry name" value="UPF0001"/>
    <property type="match status" value="1"/>
</dbReference>
<comment type="cofactor">
    <cofactor evidence="3">
        <name>pyridoxal 5'-phosphate</name>
        <dbReference type="ChEBI" id="CHEBI:597326"/>
    </cofactor>
</comment>
<reference evidence="6 7" key="1">
    <citation type="submission" date="2016-06" db="EMBL/GenBank/DDBJ databases">
        <title>Insight into the functional genes involving in sulfur oxidation in Pearl River water.</title>
        <authorList>
            <person name="Luo J."/>
            <person name="Tan X."/>
            <person name="Lin W."/>
        </authorList>
    </citation>
    <scope>NUCLEOTIDE SEQUENCE [LARGE SCALE GENOMIC DNA]</scope>
    <source>
        <strain evidence="6 7">LS2</strain>
    </source>
</reference>
<organism evidence="6 7">
    <name type="scientific">Halothiobacillus diazotrophicus</name>
    <dbReference type="NCBI Taxonomy" id="1860122"/>
    <lineage>
        <taxon>Bacteria</taxon>
        <taxon>Pseudomonadati</taxon>
        <taxon>Pseudomonadota</taxon>
        <taxon>Gammaproteobacteria</taxon>
        <taxon>Chromatiales</taxon>
        <taxon>Halothiobacillaceae</taxon>
        <taxon>Halothiobacillus</taxon>
    </lineage>
</organism>
<dbReference type="SUPFAM" id="SSF51419">
    <property type="entry name" value="PLP-binding barrel"/>
    <property type="match status" value="1"/>
</dbReference>
<comment type="function">
    <text evidence="2">Pyridoxal 5'-phosphate (PLP)-binding protein, which is involved in PLP homeostasis.</text>
</comment>
<dbReference type="PANTHER" id="PTHR10146">
    <property type="entry name" value="PROLINE SYNTHETASE CO-TRANSCRIBED BACTERIAL HOMOLOG PROTEIN"/>
    <property type="match status" value="1"/>
</dbReference>
<dbReference type="OrthoDB" id="9804072at2"/>
<dbReference type="Gene3D" id="3.20.20.10">
    <property type="entry name" value="Alanine racemase"/>
    <property type="match status" value="1"/>
</dbReference>
<evidence type="ECO:0000256" key="1">
    <source>
        <dbReference type="ARBA" id="ARBA00022898"/>
    </source>
</evidence>
<feature type="domain" description="Alanine racemase N-terminal" evidence="5">
    <location>
        <begin position="9"/>
        <end position="223"/>
    </location>
</feature>
<protein>
    <recommendedName>
        <fullName evidence="2">Pyridoxal phosphate homeostasis protein</fullName>
        <shortName evidence="2">PLP homeostasis protein</shortName>
    </recommendedName>
</protein>
<dbReference type="AlphaFoldDB" id="A0A191ZGU8"/>
<evidence type="ECO:0000256" key="2">
    <source>
        <dbReference type="HAMAP-Rule" id="MF_02087"/>
    </source>
</evidence>
<accession>A0A191ZGU8</accession>
<evidence type="ECO:0000313" key="6">
    <source>
        <dbReference type="EMBL" id="ANJ67111.1"/>
    </source>
</evidence>
<evidence type="ECO:0000259" key="5">
    <source>
        <dbReference type="Pfam" id="PF01168"/>
    </source>
</evidence>
<comment type="similarity">
    <text evidence="2 4">Belongs to the pyridoxal phosphate-binding protein YggS/PROSC family.</text>
</comment>
<dbReference type="NCBIfam" id="TIGR00044">
    <property type="entry name" value="YggS family pyridoxal phosphate-dependent enzyme"/>
    <property type="match status" value="1"/>
</dbReference>
<dbReference type="InterPro" id="IPR001608">
    <property type="entry name" value="Ala_racemase_N"/>
</dbReference>
<dbReference type="RefSeq" id="WP_066099473.1">
    <property type="nucleotide sequence ID" value="NZ_CP016027.1"/>
</dbReference>
<dbReference type="HAMAP" id="MF_02087">
    <property type="entry name" value="PLP_homeostasis"/>
    <property type="match status" value="1"/>
</dbReference>